<dbReference type="InterPro" id="IPR024311">
    <property type="entry name" value="Lipocalin-like"/>
</dbReference>
<dbReference type="Pfam" id="PF13924">
    <property type="entry name" value="Lipocalin_5"/>
    <property type="match status" value="1"/>
</dbReference>
<evidence type="ECO:0000313" key="2">
    <source>
        <dbReference type="EMBL" id="RHW29621.1"/>
    </source>
</evidence>
<organism evidence="2 3">
    <name type="scientific">Oceanobacillus profundus</name>
    <dbReference type="NCBI Taxonomy" id="372463"/>
    <lineage>
        <taxon>Bacteria</taxon>
        <taxon>Bacillati</taxon>
        <taxon>Bacillota</taxon>
        <taxon>Bacilli</taxon>
        <taxon>Bacillales</taxon>
        <taxon>Bacillaceae</taxon>
        <taxon>Oceanobacillus</taxon>
    </lineage>
</organism>
<dbReference type="AlphaFoldDB" id="A0A417YAN5"/>
<proteinExistence type="predicted"/>
<dbReference type="OrthoDB" id="118834at2"/>
<name>A0A417YAN5_9BACI</name>
<dbReference type="EMBL" id="QWEH01000022">
    <property type="protein sequence ID" value="RHW29621.1"/>
    <property type="molecule type" value="Genomic_DNA"/>
</dbReference>
<accession>A0A417YAN5</accession>
<dbReference type="RefSeq" id="WP_095307588.1">
    <property type="nucleotide sequence ID" value="NZ_PHUT01000022.1"/>
</dbReference>
<keyword evidence="3" id="KW-1185">Reference proteome</keyword>
<evidence type="ECO:0000313" key="3">
    <source>
        <dbReference type="Proteomes" id="UP000285456"/>
    </source>
</evidence>
<comment type="caution">
    <text evidence="2">The sequence shown here is derived from an EMBL/GenBank/DDBJ whole genome shotgun (WGS) entry which is preliminary data.</text>
</comment>
<evidence type="ECO:0000259" key="1">
    <source>
        <dbReference type="Pfam" id="PF13924"/>
    </source>
</evidence>
<sequence>MTLQEQIIGVWSLISYQSKDKEGNIIYPLGKDATGFLMYHPEGYMSAQLMRQRRPAYVSGDSHKGTKDEMAEAALGYMSYAGKYEVIEETNTLTHHMEVSMDPTWLGQQQPRIASIEGDILRIRNGLNPNQKLIWKRIP</sequence>
<gene>
    <name evidence="2" type="ORF">D1B32_21185</name>
</gene>
<reference evidence="2 3" key="1">
    <citation type="journal article" date="2007" name="Int. J. Syst. Evol. Microbiol.">
        <title>Oceanobacillus profundus sp. nov., isolated from a deep-sea sediment core.</title>
        <authorList>
            <person name="Kim Y.G."/>
            <person name="Choi D.H."/>
            <person name="Hyun S."/>
            <person name="Cho B.C."/>
        </authorList>
    </citation>
    <scope>NUCLEOTIDE SEQUENCE [LARGE SCALE GENOMIC DNA]</scope>
    <source>
        <strain evidence="2 3">DSM 18246</strain>
    </source>
</reference>
<feature type="domain" description="Lipocalin-like" evidence="1">
    <location>
        <begin position="8"/>
        <end position="135"/>
    </location>
</feature>
<protein>
    <submittedName>
        <fullName evidence="2">Lipocalin-like domain-containing protein</fullName>
    </submittedName>
</protein>
<dbReference type="Proteomes" id="UP000285456">
    <property type="component" value="Unassembled WGS sequence"/>
</dbReference>